<dbReference type="RefSeq" id="WP_346050989.1">
    <property type="nucleotide sequence ID" value="NZ_JAYGII010000009.1"/>
</dbReference>
<evidence type="ECO:0000256" key="2">
    <source>
        <dbReference type="SAM" id="SignalP"/>
    </source>
</evidence>
<organism evidence="4 5">
    <name type="scientific">Natronospira elongata</name>
    <dbReference type="NCBI Taxonomy" id="3110268"/>
    <lineage>
        <taxon>Bacteria</taxon>
        <taxon>Pseudomonadati</taxon>
        <taxon>Pseudomonadota</taxon>
        <taxon>Gammaproteobacteria</taxon>
        <taxon>Natronospirales</taxon>
        <taxon>Natronospiraceae</taxon>
        <taxon>Natronospira</taxon>
    </lineage>
</organism>
<dbReference type="SUPFAM" id="SSF51556">
    <property type="entry name" value="Metallo-dependent hydrolases"/>
    <property type="match status" value="1"/>
</dbReference>
<dbReference type="Proteomes" id="UP001302316">
    <property type="component" value="Unassembled WGS sequence"/>
</dbReference>
<reference evidence="4 5" key="1">
    <citation type="submission" date="2023-12" db="EMBL/GenBank/DDBJ databases">
        <title>Whole-genome sequencing of halo(alkali)philic microorganisms from hypersaline lakes.</title>
        <authorList>
            <person name="Sorokin D.Y."/>
            <person name="Merkel A.Y."/>
            <person name="Messina E."/>
            <person name="Yakimov M."/>
        </authorList>
    </citation>
    <scope>NUCLEOTIDE SEQUENCE [LARGE SCALE GENOMIC DNA]</scope>
    <source>
        <strain evidence="4 5">AB-CW1</strain>
    </source>
</reference>
<feature type="domain" description="Amidohydrolase 3" evidence="3">
    <location>
        <begin position="289"/>
        <end position="403"/>
    </location>
</feature>
<dbReference type="PANTHER" id="PTHR43135:SF3">
    <property type="entry name" value="ALPHA-D-RIBOSE 1-METHYLPHOSPHONATE 5-TRIPHOSPHATE DIPHOSPHATASE"/>
    <property type="match status" value="1"/>
</dbReference>
<dbReference type="Gene3D" id="3.20.20.140">
    <property type="entry name" value="Metal-dependent hydrolases"/>
    <property type="match status" value="1"/>
</dbReference>
<gene>
    <name evidence="4" type="ORF">VCB98_05965</name>
</gene>
<feature type="chain" id="PRO_5042830731" evidence="2">
    <location>
        <begin position="21"/>
        <end position="435"/>
    </location>
</feature>
<dbReference type="EMBL" id="JAYGII010000009">
    <property type="protein sequence ID" value="MEA5445359.1"/>
    <property type="molecule type" value="Genomic_DNA"/>
</dbReference>
<comment type="caution">
    <text evidence="4">The sequence shown here is derived from an EMBL/GenBank/DDBJ whole genome shotgun (WGS) entry which is preliminary data.</text>
</comment>
<dbReference type="GO" id="GO:0016810">
    <property type="term" value="F:hydrolase activity, acting on carbon-nitrogen (but not peptide) bonds"/>
    <property type="evidence" value="ECO:0007669"/>
    <property type="project" value="InterPro"/>
</dbReference>
<feature type="region of interest" description="Disordered" evidence="1">
    <location>
        <begin position="407"/>
        <end position="435"/>
    </location>
</feature>
<dbReference type="Pfam" id="PF07969">
    <property type="entry name" value="Amidohydro_3"/>
    <property type="match status" value="1"/>
</dbReference>
<dbReference type="SUPFAM" id="SSF51338">
    <property type="entry name" value="Composite domain of metallo-dependent hydrolases"/>
    <property type="match status" value="1"/>
</dbReference>
<feature type="signal peptide" evidence="2">
    <location>
        <begin position="1"/>
        <end position="20"/>
    </location>
</feature>
<dbReference type="Gene3D" id="2.30.40.10">
    <property type="entry name" value="Urease, subunit C, domain 1"/>
    <property type="match status" value="1"/>
</dbReference>
<sequence length="435" mass="46686">MQRVLLLLLGVLVSACSAHAEPHAFTGATIYPVSGPVIEDGVLLIDGDRIVAVGSADQVRIPDNAQVSDVSGKVILPGLVDTHSHVGGPAGGDRSGALHPGVRALDSVNVRDHSFRRALAGGITTMNVMPGSGHLMSGQTLYLKLRANPLTVDDWLFCEDATFGVCGGMKMANGTNPIRDQGGPFPGTRARSAEMVRALFSQARDYRRRQERAGDDPDRQPDVDLGMEALLQILDGERTVHFHTHRHDDIITALRLGDEFGFTPVLHHVSEGWKVPERIAEADAPASIIMIDSPGGKHEAVNLLWKTAPALEEAGVDTAFHTDDFITDSRLFMRSAGLGVRAGMSREAAIEALTLAGARMLGLDDRLGSLEAGKDADFIILSGDPLSVHTHVLETWVEGQRVFDRDDPEQRQWATGGPEVFRGDSLHSHGQGGGQ</sequence>
<dbReference type="InterPro" id="IPR032466">
    <property type="entry name" value="Metal_Hydrolase"/>
</dbReference>
<protein>
    <submittedName>
        <fullName evidence="4">Amidohydrolase family protein</fullName>
    </submittedName>
</protein>
<dbReference type="InterPro" id="IPR013108">
    <property type="entry name" value="Amidohydro_3"/>
</dbReference>
<proteinExistence type="predicted"/>
<keyword evidence="2" id="KW-0732">Signal</keyword>
<dbReference type="InterPro" id="IPR051781">
    <property type="entry name" value="Metallo-dep_Hydrolase"/>
</dbReference>
<keyword evidence="5" id="KW-1185">Reference proteome</keyword>
<evidence type="ECO:0000313" key="5">
    <source>
        <dbReference type="Proteomes" id="UP001302316"/>
    </source>
</evidence>
<dbReference type="InterPro" id="IPR011059">
    <property type="entry name" value="Metal-dep_hydrolase_composite"/>
</dbReference>
<dbReference type="PANTHER" id="PTHR43135">
    <property type="entry name" value="ALPHA-D-RIBOSE 1-METHYLPHOSPHONATE 5-TRIPHOSPHATE DIPHOSPHATASE"/>
    <property type="match status" value="1"/>
</dbReference>
<evidence type="ECO:0000313" key="4">
    <source>
        <dbReference type="EMBL" id="MEA5445359.1"/>
    </source>
</evidence>
<dbReference type="PROSITE" id="PS51257">
    <property type="entry name" value="PROKAR_LIPOPROTEIN"/>
    <property type="match status" value="1"/>
</dbReference>
<evidence type="ECO:0000256" key="1">
    <source>
        <dbReference type="SAM" id="MobiDB-lite"/>
    </source>
</evidence>
<accession>A0AAP6JI08</accession>
<dbReference type="AlphaFoldDB" id="A0AAP6JI08"/>
<evidence type="ECO:0000259" key="3">
    <source>
        <dbReference type="Pfam" id="PF07969"/>
    </source>
</evidence>
<name>A0AAP6JI08_9GAMM</name>